<reference evidence="1" key="1">
    <citation type="journal article" date="2022" name="bioRxiv">
        <title>Sequencing and chromosome-scale assembly of the giantPleurodeles waltlgenome.</title>
        <authorList>
            <person name="Brown T."/>
            <person name="Elewa A."/>
            <person name="Iarovenko S."/>
            <person name="Subramanian E."/>
            <person name="Araus A.J."/>
            <person name="Petzold A."/>
            <person name="Susuki M."/>
            <person name="Suzuki K.-i.T."/>
            <person name="Hayashi T."/>
            <person name="Toyoda A."/>
            <person name="Oliveira C."/>
            <person name="Osipova E."/>
            <person name="Leigh N.D."/>
            <person name="Simon A."/>
            <person name="Yun M.H."/>
        </authorList>
    </citation>
    <scope>NUCLEOTIDE SEQUENCE</scope>
    <source>
        <strain evidence="1">20211129_DDA</strain>
        <tissue evidence="1">Liver</tissue>
    </source>
</reference>
<proteinExistence type="predicted"/>
<dbReference type="AlphaFoldDB" id="A0AAV7UA41"/>
<dbReference type="EMBL" id="JANPWB010000005">
    <property type="protein sequence ID" value="KAJ1185947.1"/>
    <property type="molecule type" value="Genomic_DNA"/>
</dbReference>
<accession>A0AAV7UA41</accession>
<sequence>MSKGIFSKDMDPRQQSSYFAFSDQERFTLTEILHVAIEGGGNENEDVLLKEEDLWIALTPDPIQLVRVMSKEGMTRKHLTSLTQNDWSILVGCVMDVHWAVR</sequence>
<gene>
    <name evidence="1" type="ORF">NDU88_002733</name>
</gene>
<comment type="caution">
    <text evidence="1">The sequence shown here is derived from an EMBL/GenBank/DDBJ whole genome shotgun (WGS) entry which is preliminary data.</text>
</comment>
<dbReference type="Proteomes" id="UP001066276">
    <property type="component" value="Chromosome 3_1"/>
</dbReference>
<organism evidence="1 2">
    <name type="scientific">Pleurodeles waltl</name>
    <name type="common">Iberian ribbed newt</name>
    <dbReference type="NCBI Taxonomy" id="8319"/>
    <lineage>
        <taxon>Eukaryota</taxon>
        <taxon>Metazoa</taxon>
        <taxon>Chordata</taxon>
        <taxon>Craniata</taxon>
        <taxon>Vertebrata</taxon>
        <taxon>Euteleostomi</taxon>
        <taxon>Amphibia</taxon>
        <taxon>Batrachia</taxon>
        <taxon>Caudata</taxon>
        <taxon>Salamandroidea</taxon>
        <taxon>Salamandridae</taxon>
        <taxon>Pleurodelinae</taxon>
        <taxon>Pleurodeles</taxon>
    </lineage>
</organism>
<name>A0AAV7UA41_PLEWA</name>
<protein>
    <submittedName>
        <fullName evidence="1">Uncharacterized protein</fullName>
    </submittedName>
</protein>
<keyword evidence="2" id="KW-1185">Reference proteome</keyword>
<evidence type="ECO:0000313" key="1">
    <source>
        <dbReference type="EMBL" id="KAJ1185947.1"/>
    </source>
</evidence>
<evidence type="ECO:0000313" key="2">
    <source>
        <dbReference type="Proteomes" id="UP001066276"/>
    </source>
</evidence>